<evidence type="ECO:0000256" key="5">
    <source>
        <dbReference type="HAMAP-Rule" id="MF_00265"/>
    </source>
</evidence>
<keyword evidence="4 5" id="KW-0378">Hydrolase</keyword>
<dbReference type="GO" id="GO:0090729">
    <property type="term" value="F:toxin activity"/>
    <property type="evidence" value="ECO:0007669"/>
    <property type="project" value="UniProtKB-KW"/>
</dbReference>
<dbReference type="SMART" id="SM00670">
    <property type="entry name" value="PINc"/>
    <property type="match status" value="1"/>
</dbReference>
<dbReference type="InterPro" id="IPR029060">
    <property type="entry name" value="PIN-like_dom_sf"/>
</dbReference>
<accession>A5D502</accession>
<keyword evidence="8" id="KW-1185">Reference proteome</keyword>
<dbReference type="HOGENOM" id="CLU_158031_0_0_9"/>
<dbReference type="EMBL" id="AP009389">
    <property type="protein sequence ID" value="BAF58680.1"/>
    <property type="molecule type" value="Genomic_DNA"/>
</dbReference>
<evidence type="ECO:0000256" key="4">
    <source>
        <dbReference type="ARBA" id="ARBA00022801"/>
    </source>
</evidence>
<dbReference type="InterPro" id="IPR002716">
    <property type="entry name" value="PIN_dom"/>
</dbReference>
<comment type="similarity">
    <text evidence="5">Belongs to the PINc/VapC protein family.</text>
</comment>
<reference evidence="8" key="1">
    <citation type="journal article" date="2008" name="Genome Res.">
        <title>The genome of Pelotomaculum thermopropionicum reveals niche-associated evolution in anaerobic microbiota.</title>
        <authorList>
            <person name="Kosaka T."/>
            <person name="Kato S."/>
            <person name="Shimoyama T."/>
            <person name="Ishii S."/>
            <person name="Abe T."/>
            <person name="Watanabe K."/>
        </authorList>
    </citation>
    <scope>NUCLEOTIDE SEQUENCE [LARGE SCALE GENOMIC DNA]</scope>
    <source>
        <strain evidence="8">DSM 13744 / JCM 10971 / SI</strain>
    </source>
</reference>
<evidence type="ECO:0000313" key="8">
    <source>
        <dbReference type="Proteomes" id="UP000006556"/>
    </source>
</evidence>
<dbReference type="AlphaFoldDB" id="A5D502"/>
<proteinExistence type="inferred from homology"/>
<feature type="binding site" evidence="5">
    <location>
        <position position="5"/>
    </location>
    <ligand>
        <name>Mg(2+)</name>
        <dbReference type="ChEBI" id="CHEBI:18420"/>
    </ligand>
</feature>
<feature type="binding site" evidence="5">
    <location>
        <position position="91"/>
    </location>
    <ligand>
        <name>Mg(2+)</name>
        <dbReference type="ChEBI" id="CHEBI:18420"/>
    </ligand>
</feature>
<keyword evidence="1 5" id="KW-1277">Toxin-antitoxin system</keyword>
<dbReference type="STRING" id="370438.PTH_0499"/>
<dbReference type="PANTHER" id="PTHR39677:SF4">
    <property type="entry name" value="RIBONUCLEASE VAPC6"/>
    <property type="match status" value="1"/>
</dbReference>
<sequence length="121" mass="13509">MILVDSCGWIEFLADGNKAGEYAKFFLKTENIVTPTIVIYEVFKKVLRERGEEAAITVAAQMNNTRVIELNESISLLAADLSIKHNLPMADAIVYATAKSLKCRVVTSDKHFRDLSDVIFV</sequence>
<dbReference type="eggNOG" id="COG1848">
    <property type="taxonomic scope" value="Bacteria"/>
</dbReference>
<gene>
    <name evidence="5" type="primary">vapC</name>
    <name evidence="7" type="ordered locus">PTH_0499</name>
</gene>
<dbReference type="SUPFAM" id="SSF88723">
    <property type="entry name" value="PIN domain-like"/>
    <property type="match status" value="1"/>
</dbReference>
<dbReference type="EC" id="3.1.-.-" evidence="5"/>
<dbReference type="InterPro" id="IPR022907">
    <property type="entry name" value="VapC_family"/>
</dbReference>
<dbReference type="KEGG" id="pth:PTH_0499"/>
<protein>
    <recommendedName>
        <fullName evidence="5">Ribonuclease VapC</fullName>
        <shortName evidence="5">RNase VapC</shortName>
        <ecNumber evidence="5">3.1.-.-</ecNumber>
    </recommendedName>
    <alternativeName>
        <fullName evidence="5">Toxin VapC</fullName>
    </alternativeName>
</protein>
<feature type="domain" description="PIN" evidence="6">
    <location>
        <begin position="1"/>
        <end position="114"/>
    </location>
</feature>
<evidence type="ECO:0000313" key="7">
    <source>
        <dbReference type="EMBL" id="BAF58680.1"/>
    </source>
</evidence>
<keyword evidence="2 5" id="KW-0540">Nuclease</keyword>
<dbReference type="Gene3D" id="3.40.50.1010">
    <property type="entry name" value="5'-nuclease"/>
    <property type="match status" value="1"/>
</dbReference>
<evidence type="ECO:0000259" key="6">
    <source>
        <dbReference type="SMART" id="SM00670"/>
    </source>
</evidence>
<keyword evidence="5" id="KW-0800">Toxin</keyword>
<dbReference type="PANTHER" id="PTHR39677">
    <property type="entry name" value="RIBONUCLEASE VAPC6"/>
    <property type="match status" value="1"/>
</dbReference>
<dbReference type="CDD" id="cd18686">
    <property type="entry name" value="PIN_VapC-like"/>
    <property type="match status" value="1"/>
</dbReference>
<evidence type="ECO:0000256" key="1">
    <source>
        <dbReference type="ARBA" id="ARBA00022649"/>
    </source>
</evidence>
<dbReference type="GO" id="GO:0004540">
    <property type="term" value="F:RNA nuclease activity"/>
    <property type="evidence" value="ECO:0007669"/>
    <property type="project" value="InterPro"/>
</dbReference>
<dbReference type="GO" id="GO:0000287">
    <property type="term" value="F:magnesium ion binding"/>
    <property type="evidence" value="ECO:0007669"/>
    <property type="project" value="UniProtKB-UniRule"/>
</dbReference>
<dbReference type="Pfam" id="PF01850">
    <property type="entry name" value="PIN"/>
    <property type="match status" value="1"/>
</dbReference>
<comment type="function">
    <text evidence="5">Toxic component of a toxin-antitoxin (TA) system. An RNase.</text>
</comment>
<organism evidence="7 8">
    <name type="scientific">Pelotomaculum thermopropionicum (strain DSM 13744 / JCM 10971 / SI)</name>
    <dbReference type="NCBI Taxonomy" id="370438"/>
    <lineage>
        <taxon>Bacteria</taxon>
        <taxon>Bacillati</taxon>
        <taxon>Bacillota</taxon>
        <taxon>Clostridia</taxon>
        <taxon>Eubacteriales</taxon>
        <taxon>Desulfotomaculaceae</taxon>
        <taxon>Pelotomaculum</taxon>
    </lineage>
</organism>
<evidence type="ECO:0000256" key="3">
    <source>
        <dbReference type="ARBA" id="ARBA00022723"/>
    </source>
</evidence>
<comment type="cofactor">
    <cofactor evidence="5">
        <name>Mg(2+)</name>
        <dbReference type="ChEBI" id="CHEBI:18420"/>
    </cofactor>
</comment>
<evidence type="ECO:0000256" key="2">
    <source>
        <dbReference type="ARBA" id="ARBA00022722"/>
    </source>
</evidence>
<dbReference type="HAMAP" id="MF_00265">
    <property type="entry name" value="VapC_Nob1"/>
    <property type="match status" value="1"/>
</dbReference>
<dbReference type="Proteomes" id="UP000006556">
    <property type="component" value="Chromosome"/>
</dbReference>
<dbReference type="GO" id="GO:0016787">
    <property type="term" value="F:hydrolase activity"/>
    <property type="evidence" value="ECO:0007669"/>
    <property type="project" value="UniProtKB-KW"/>
</dbReference>
<name>A5D502_PELTS</name>
<keyword evidence="3 5" id="KW-0479">Metal-binding</keyword>
<keyword evidence="5" id="KW-0460">Magnesium</keyword>